<dbReference type="AlphaFoldDB" id="A0A4V6A6C6"/>
<evidence type="ECO:0000313" key="3">
    <source>
        <dbReference type="Proteomes" id="UP000298663"/>
    </source>
</evidence>
<comment type="caution">
    <text evidence="2">The sequence shown here is derived from an EMBL/GenBank/DDBJ whole genome shotgun (WGS) entry which is preliminary data.</text>
</comment>
<proteinExistence type="predicted"/>
<gene>
    <name evidence="2" type="ORF">L596_008594</name>
</gene>
<reference evidence="2 3" key="2">
    <citation type="journal article" date="2019" name="G3 (Bethesda)">
        <title>Hybrid Assembly of the Genome of the Entomopathogenic Nematode Steinernema carpocapsae Identifies the X-Chromosome.</title>
        <authorList>
            <person name="Serra L."/>
            <person name="Macchietto M."/>
            <person name="Macias-Munoz A."/>
            <person name="McGill C.J."/>
            <person name="Rodriguez I.M."/>
            <person name="Rodriguez B."/>
            <person name="Murad R."/>
            <person name="Mortazavi A."/>
        </authorList>
    </citation>
    <scope>NUCLEOTIDE SEQUENCE [LARGE SCALE GENOMIC DNA]</scope>
    <source>
        <strain evidence="2 3">ALL</strain>
    </source>
</reference>
<dbReference type="Proteomes" id="UP000298663">
    <property type="component" value="Unassembled WGS sequence"/>
</dbReference>
<sequence length="152" mass="17829">MLWPQRQNRRLPDPRGAPRRGHSNSETLRRVDQLAQRPFDPHSPHLLLELHLRTLSWIVRLFQDESVIQAEQEPRGVLGGAADRESTPQRLLALLLYCRRRLSVPFHRNRSTAAVRRRRRQNLRIGSSPNCVNRVKLLRVHTRTLCQGFQNE</sequence>
<name>A0A4V6A6C6_STECR</name>
<organism evidence="2 3">
    <name type="scientific">Steinernema carpocapsae</name>
    <name type="common">Entomopathogenic nematode</name>
    <dbReference type="NCBI Taxonomy" id="34508"/>
    <lineage>
        <taxon>Eukaryota</taxon>
        <taxon>Metazoa</taxon>
        <taxon>Ecdysozoa</taxon>
        <taxon>Nematoda</taxon>
        <taxon>Chromadorea</taxon>
        <taxon>Rhabditida</taxon>
        <taxon>Tylenchina</taxon>
        <taxon>Panagrolaimomorpha</taxon>
        <taxon>Strongyloidoidea</taxon>
        <taxon>Steinernematidae</taxon>
        <taxon>Steinernema</taxon>
    </lineage>
</organism>
<feature type="region of interest" description="Disordered" evidence="1">
    <location>
        <begin position="1"/>
        <end position="27"/>
    </location>
</feature>
<protein>
    <submittedName>
        <fullName evidence="2">Uncharacterized protein</fullName>
    </submittedName>
</protein>
<evidence type="ECO:0000313" key="2">
    <source>
        <dbReference type="EMBL" id="TKR94295.1"/>
    </source>
</evidence>
<reference evidence="2 3" key="1">
    <citation type="journal article" date="2015" name="Genome Biol.">
        <title>Comparative genomics of Steinernema reveals deeply conserved gene regulatory networks.</title>
        <authorList>
            <person name="Dillman A.R."/>
            <person name="Macchietto M."/>
            <person name="Porter C.F."/>
            <person name="Rogers A."/>
            <person name="Williams B."/>
            <person name="Antoshechkin I."/>
            <person name="Lee M.M."/>
            <person name="Goodwin Z."/>
            <person name="Lu X."/>
            <person name="Lewis E.E."/>
            <person name="Goodrich-Blair H."/>
            <person name="Stock S.P."/>
            <person name="Adams B.J."/>
            <person name="Sternberg P.W."/>
            <person name="Mortazavi A."/>
        </authorList>
    </citation>
    <scope>NUCLEOTIDE SEQUENCE [LARGE SCALE GENOMIC DNA]</scope>
    <source>
        <strain evidence="2 3">ALL</strain>
    </source>
</reference>
<accession>A0A4V6A6C6</accession>
<keyword evidence="3" id="KW-1185">Reference proteome</keyword>
<evidence type="ECO:0000256" key="1">
    <source>
        <dbReference type="SAM" id="MobiDB-lite"/>
    </source>
</evidence>
<dbReference type="EMBL" id="AZBU02000002">
    <property type="protein sequence ID" value="TKR94295.1"/>
    <property type="molecule type" value="Genomic_DNA"/>
</dbReference>